<proteinExistence type="predicted"/>
<dbReference type="Proteomes" id="UP001054945">
    <property type="component" value="Unassembled WGS sequence"/>
</dbReference>
<organism evidence="1 2">
    <name type="scientific">Caerostris extrusa</name>
    <name type="common">Bark spider</name>
    <name type="synonym">Caerostris bankana</name>
    <dbReference type="NCBI Taxonomy" id="172846"/>
    <lineage>
        <taxon>Eukaryota</taxon>
        <taxon>Metazoa</taxon>
        <taxon>Ecdysozoa</taxon>
        <taxon>Arthropoda</taxon>
        <taxon>Chelicerata</taxon>
        <taxon>Arachnida</taxon>
        <taxon>Araneae</taxon>
        <taxon>Araneomorphae</taxon>
        <taxon>Entelegynae</taxon>
        <taxon>Araneoidea</taxon>
        <taxon>Araneidae</taxon>
        <taxon>Caerostris</taxon>
    </lineage>
</organism>
<keyword evidence="2" id="KW-1185">Reference proteome</keyword>
<comment type="caution">
    <text evidence="1">The sequence shown here is derived from an EMBL/GenBank/DDBJ whole genome shotgun (WGS) entry which is preliminary data.</text>
</comment>
<gene>
    <name evidence="1" type="primary">AVEN_213771_1</name>
    <name evidence="1" type="ORF">CEXT_268741</name>
</gene>
<evidence type="ECO:0000313" key="2">
    <source>
        <dbReference type="Proteomes" id="UP001054945"/>
    </source>
</evidence>
<protein>
    <submittedName>
        <fullName evidence="1">Uncharacterized protein</fullName>
    </submittedName>
</protein>
<name>A0AAV4VZZ4_CAEEX</name>
<sequence length="96" mass="11062">MLSYQINTANEILDALIRVPPQDSSKSGVETKESVVNKMAAEMLEKLPAEYVHHEMCFTFLTCRKCKTHVYVNHLQFHLLSKLNKQHVLFCLGELE</sequence>
<dbReference type="AlphaFoldDB" id="A0AAV4VZZ4"/>
<evidence type="ECO:0000313" key="1">
    <source>
        <dbReference type="EMBL" id="GIY75410.1"/>
    </source>
</evidence>
<dbReference type="EMBL" id="BPLR01015337">
    <property type="protein sequence ID" value="GIY75410.1"/>
    <property type="molecule type" value="Genomic_DNA"/>
</dbReference>
<accession>A0AAV4VZZ4</accession>
<reference evidence="1 2" key="1">
    <citation type="submission" date="2021-06" db="EMBL/GenBank/DDBJ databases">
        <title>Caerostris extrusa draft genome.</title>
        <authorList>
            <person name="Kono N."/>
            <person name="Arakawa K."/>
        </authorList>
    </citation>
    <scope>NUCLEOTIDE SEQUENCE [LARGE SCALE GENOMIC DNA]</scope>
</reference>